<dbReference type="Proteomes" id="UP000183639">
    <property type="component" value="Unassembled WGS sequence"/>
</dbReference>
<accession>A0A1I3BRX6</accession>
<dbReference type="EMBL" id="FOQK01000001">
    <property type="protein sequence ID" value="SFH64930.1"/>
    <property type="molecule type" value="Genomic_DNA"/>
</dbReference>
<protein>
    <submittedName>
        <fullName evidence="1">Uncharacterized protein</fullName>
    </submittedName>
</protein>
<proteinExistence type="predicted"/>
<dbReference type="OrthoDB" id="1996910at2"/>
<name>A0A1I3BRX6_SELRU</name>
<evidence type="ECO:0000313" key="1">
    <source>
        <dbReference type="EMBL" id="SFH64930.1"/>
    </source>
</evidence>
<organism evidence="1 2">
    <name type="scientific">Selenomonas ruminantium</name>
    <dbReference type="NCBI Taxonomy" id="971"/>
    <lineage>
        <taxon>Bacteria</taxon>
        <taxon>Bacillati</taxon>
        <taxon>Bacillota</taxon>
        <taxon>Negativicutes</taxon>
        <taxon>Selenomonadales</taxon>
        <taxon>Selenomonadaceae</taxon>
        <taxon>Selenomonas</taxon>
    </lineage>
</organism>
<dbReference type="RefSeq" id="WP_075441551.1">
    <property type="nucleotide sequence ID" value="NZ_FOQK01000001.1"/>
</dbReference>
<dbReference type="AlphaFoldDB" id="A0A1I3BRX6"/>
<sequence length="269" mass="31112">MTKEKYALLDTDFISKAHLIRKDDQNKLIDRIMEMPRYQFYCHEQIRKELIKHNVGNSPEWLETKISDGSVHCISDEEIIADLHTIYSDSAEAVYANMLRNGCEAYKSGHFEENFIRLQALDYLSISKELFLQELKADCDEIGEGKNLGELKSYVLLQVLSTKLGEQVYVFCSDDKNARSGIVSLGSARCISVLTAFMRLYKEGVLLRKDAEPYLQAYLSECKKHHQTTFRVHDKSKQMQMCKVPCEQVIREMYAGKLELLQNGNLRYK</sequence>
<evidence type="ECO:0000313" key="2">
    <source>
        <dbReference type="Proteomes" id="UP000183639"/>
    </source>
</evidence>
<reference evidence="1 2" key="1">
    <citation type="submission" date="2016-10" db="EMBL/GenBank/DDBJ databases">
        <authorList>
            <person name="de Groot N.N."/>
        </authorList>
    </citation>
    <scope>NUCLEOTIDE SEQUENCE [LARGE SCALE GENOMIC DNA]</scope>
    <source>
        <strain evidence="1 2">Z108</strain>
    </source>
</reference>
<gene>
    <name evidence="1" type="ORF">SAMN04487861_101185</name>
</gene>